<proteinExistence type="predicted"/>
<evidence type="ECO:0000313" key="2">
    <source>
        <dbReference type="Proteomes" id="UP000562723"/>
    </source>
</evidence>
<dbReference type="RefSeq" id="WP_165826043.1">
    <property type="nucleotide sequence ID" value="NZ_CP045701.2"/>
</dbReference>
<protein>
    <submittedName>
        <fullName evidence="1">Uncharacterized protein</fullName>
    </submittedName>
</protein>
<organism evidence="1 2">
    <name type="scientific">Pseudomonas brassicacearum</name>
    <dbReference type="NCBI Taxonomy" id="930166"/>
    <lineage>
        <taxon>Bacteria</taxon>
        <taxon>Pseudomonadati</taxon>
        <taxon>Pseudomonadota</taxon>
        <taxon>Gammaproteobacteria</taxon>
        <taxon>Pseudomonadales</taxon>
        <taxon>Pseudomonadaceae</taxon>
        <taxon>Pseudomonas</taxon>
    </lineage>
</organism>
<evidence type="ECO:0000313" key="1">
    <source>
        <dbReference type="EMBL" id="NUT81239.1"/>
    </source>
</evidence>
<gene>
    <name evidence="1" type="ORF">HNO85_09815</name>
</gene>
<dbReference type="AlphaFoldDB" id="A0AAJ3FUP9"/>
<dbReference type="Proteomes" id="UP000562723">
    <property type="component" value="Unassembled WGS sequence"/>
</dbReference>
<comment type="caution">
    <text evidence="1">The sequence shown here is derived from an EMBL/GenBank/DDBJ whole genome shotgun (WGS) entry which is preliminary data.</text>
</comment>
<accession>A0AAJ3FUP9</accession>
<dbReference type="EMBL" id="JABFMS010000012">
    <property type="protein sequence ID" value="NUT81239.1"/>
    <property type="molecule type" value="Genomic_DNA"/>
</dbReference>
<sequence length="55" mass="6285">MFTMKLGSTKESTSPFADFIRNAKSEEKKRVYSEVLTEATKKQNEVMLAAREKQA</sequence>
<reference evidence="1 2" key="1">
    <citation type="journal article" date="2020" name="Front. Plant Sci.">
        <title>Isolation of Rhizosphere Bacteria That Improve Quality and Water Stress Tolerance in Greenhouse Ornamentals.</title>
        <authorList>
            <person name="Nordstedt N.P."/>
            <person name="Jones M.L."/>
        </authorList>
    </citation>
    <scope>NUCLEOTIDE SEQUENCE [LARGE SCALE GENOMIC DNA]</scope>
    <source>
        <strain evidence="1 2">C2F7</strain>
    </source>
</reference>
<name>A0AAJ3FUP9_9PSED</name>